<dbReference type="PANTHER" id="PTHR39441:SF1">
    <property type="entry name" value="DUF2252 DOMAIN-CONTAINING PROTEIN"/>
    <property type="match status" value="1"/>
</dbReference>
<organism evidence="2 3">
    <name type="scientific">Klebsormidium nitens</name>
    <name type="common">Green alga</name>
    <name type="synonym">Ulothrix nitens</name>
    <dbReference type="NCBI Taxonomy" id="105231"/>
    <lineage>
        <taxon>Eukaryota</taxon>
        <taxon>Viridiplantae</taxon>
        <taxon>Streptophyta</taxon>
        <taxon>Klebsormidiophyceae</taxon>
        <taxon>Klebsormidiales</taxon>
        <taxon>Klebsormidiaceae</taxon>
        <taxon>Klebsormidium</taxon>
    </lineage>
</organism>
<proteinExistence type="predicted"/>
<dbReference type="InterPro" id="IPR011009">
    <property type="entry name" value="Kinase-like_dom_sf"/>
</dbReference>
<evidence type="ECO:0000313" key="3">
    <source>
        <dbReference type="Proteomes" id="UP000054558"/>
    </source>
</evidence>
<dbReference type="AlphaFoldDB" id="A0A1Y1HQW0"/>
<dbReference type="PANTHER" id="PTHR39441">
    <property type="entry name" value="DUF2252 DOMAIN-CONTAINING PROTEIN"/>
    <property type="match status" value="1"/>
</dbReference>
<dbReference type="Proteomes" id="UP000054558">
    <property type="component" value="Unassembled WGS sequence"/>
</dbReference>
<dbReference type="EMBL" id="DF237018">
    <property type="protein sequence ID" value="GAQ81025.1"/>
    <property type="molecule type" value="Genomic_DNA"/>
</dbReference>
<protein>
    <recommendedName>
        <fullName evidence="4">DUF2252 domain-containing protein</fullName>
    </recommendedName>
</protein>
<gene>
    <name evidence="2" type="ORF">KFL_000690070</name>
</gene>
<evidence type="ECO:0000313" key="2">
    <source>
        <dbReference type="EMBL" id="GAQ81025.1"/>
    </source>
</evidence>
<evidence type="ECO:0008006" key="4">
    <source>
        <dbReference type="Google" id="ProtNLM"/>
    </source>
</evidence>
<keyword evidence="3" id="KW-1185">Reference proteome</keyword>
<name>A0A1Y1HQW0_KLENI</name>
<accession>A0A1Y1HQW0</accession>
<dbReference type="Pfam" id="PF10009">
    <property type="entry name" value="DUF2252"/>
    <property type="match status" value="1"/>
</dbReference>
<feature type="region of interest" description="Disordered" evidence="1">
    <location>
        <begin position="114"/>
        <end position="143"/>
    </location>
</feature>
<dbReference type="OrthoDB" id="9975454at2759"/>
<dbReference type="SUPFAM" id="SSF56112">
    <property type="entry name" value="Protein kinase-like (PK-like)"/>
    <property type="match status" value="1"/>
</dbReference>
<sequence length="688" mass="76090">MSIWAAQHLTRLVPPLHLWSYYMPGSSHIAKRTLCGGQATSSSFTGLGTMSSAMVSPLCCSPAFCHGISGTSFRQSSALSFTLPAGPLFPRQRHSSSLVRAAVSSIVAPSLAEVKGKKDEAKGKKKKKKGSEQDEEVPSKAAVVDKASAGLGAGPKGGDIEAAVQEAVAVVEEVVTNTGFEERSLEAVRAALAERPRHREGSMQLVKGVTAAGNNREEKVVNAIAGWNESITKAWRDTKCAAMAASPFGLYRGTSHLFWADFSGDWRMARFGSPKTRTWLLGDMHIYNMGAFLNSQEQVCYGLNDFDESVIGDYQYDVWRLAISLVLTARQNNIRKVDTDAQQDIVLAFADAYLSTVVGYERKEGGRTFTKANTRGPLKAFLKQLTKSEDTTREAMLEKLCRKDAAGHYVAFDYERQAAKAPEKQKLTPATADERAAVSAAFKAHYVASLMPAVRERVLAQGWPEELVLDVAHRINSGLGSLGMPRYYVLLDHRTNMHADEDQLPIVVDVKLQGGGPRGRPTPFYFMDRNEKAEYEAMFANEGERHLRACQALTDATDPYLGYLTLPGGGHFSVRERTPVKESYPALAVEAVKEFKDLLLDGRDEWVHMARSWGTILATLHAHAPHDFDAKMGRFHFRQEVDQLTRHFRTEFGDLLWQVAHGYALQVEQDYLYFKSSKLVPDDSRSAK</sequence>
<dbReference type="InterPro" id="IPR018721">
    <property type="entry name" value="DUF2252"/>
</dbReference>
<reference evidence="2 3" key="1">
    <citation type="journal article" date="2014" name="Nat. Commun.">
        <title>Klebsormidium flaccidum genome reveals primary factors for plant terrestrial adaptation.</title>
        <authorList>
            <person name="Hori K."/>
            <person name="Maruyama F."/>
            <person name="Fujisawa T."/>
            <person name="Togashi T."/>
            <person name="Yamamoto N."/>
            <person name="Seo M."/>
            <person name="Sato S."/>
            <person name="Yamada T."/>
            <person name="Mori H."/>
            <person name="Tajima N."/>
            <person name="Moriyama T."/>
            <person name="Ikeuchi M."/>
            <person name="Watanabe M."/>
            <person name="Wada H."/>
            <person name="Kobayashi K."/>
            <person name="Saito M."/>
            <person name="Masuda T."/>
            <person name="Sasaki-Sekimoto Y."/>
            <person name="Mashiguchi K."/>
            <person name="Awai K."/>
            <person name="Shimojima M."/>
            <person name="Masuda S."/>
            <person name="Iwai M."/>
            <person name="Nobusawa T."/>
            <person name="Narise T."/>
            <person name="Kondo S."/>
            <person name="Saito H."/>
            <person name="Sato R."/>
            <person name="Murakawa M."/>
            <person name="Ihara Y."/>
            <person name="Oshima-Yamada Y."/>
            <person name="Ohtaka K."/>
            <person name="Satoh M."/>
            <person name="Sonobe K."/>
            <person name="Ishii M."/>
            <person name="Ohtani R."/>
            <person name="Kanamori-Sato M."/>
            <person name="Honoki R."/>
            <person name="Miyazaki D."/>
            <person name="Mochizuki H."/>
            <person name="Umetsu J."/>
            <person name="Higashi K."/>
            <person name="Shibata D."/>
            <person name="Kamiya Y."/>
            <person name="Sato N."/>
            <person name="Nakamura Y."/>
            <person name="Tabata S."/>
            <person name="Ida S."/>
            <person name="Kurokawa K."/>
            <person name="Ohta H."/>
        </authorList>
    </citation>
    <scope>NUCLEOTIDE SEQUENCE [LARGE SCALE GENOMIC DNA]</scope>
    <source>
        <strain evidence="2 3">NIES-2285</strain>
    </source>
</reference>
<evidence type="ECO:0000256" key="1">
    <source>
        <dbReference type="SAM" id="MobiDB-lite"/>
    </source>
</evidence>